<dbReference type="PANTHER" id="PTHR31321:SF57">
    <property type="entry name" value="PECTINESTERASE 53-RELATED"/>
    <property type="match status" value="1"/>
</dbReference>
<dbReference type="EC" id="3.1.1.11" evidence="5"/>
<dbReference type="EMBL" id="LR590484">
    <property type="protein sequence ID" value="VTR54995.1"/>
    <property type="molecule type" value="Genomic_DNA"/>
</dbReference>
<evidence type="ECO:0000313" key="7">
    <source>
        <dbReference type="EMBL" id="MEZ0451592.1"/>
    </source>
</evidence>
<comment type="pathway">
    <text evidence="5">Glycan metabolism; pectin degradation; 2-dehydro-3-deoxy-D-gluconate from pectin: step 1/5.</text>
</comment>
<dbReference type="Gene3D" id="2.160.20.10">
    <property type="entry name" value="Single-stranded right-handed beta-helix, Pectin lyase-like"/>
    <property type="match status" value="1"/>
</dbReference>
<keyword evidence="10" id="KW-1185">Reference proteome</keyword>
<dbReference type="InterPro" id="IPR011050">
    <property type="entry name" value="Pectin_lyase_fold/virulence"/>
</dbReference>
<reference evidence="7 10" key="2">
    <citation type="submission" date="2024-06" db="EMBL/GenBank/DDBJ databases">
        <title>Soil Sphingobacterium thalpophilum.</title>
        <authorList>
            <person name="Yang J."/>
            <person name="Li J."/>
        </authorList>
    </citation>
    <scope>NUCLEOTIDE SEQUENCE [LARGE SCALE GENOMIC DNA]</scope>
    <source>
        <strain evidence="7 10">22g91tb</strain>
    </source>
</reference>
<proteinExistence type="inferred from homology"/>
<dbReference type="InterPro" id="IPR012334">
    <property type="entry name" value="Pectin_lyas_fold"/>
</dbReference>
<dbReference type="AlphaFoldDB" id="A0A4U9W7X4"/>
<feature type="domain" description="Pectinesterase catalytic" evidence="6">
    <location>
        <begin position="35"/>
        <end position="316"/>
    </location>
</feature>
<evidence type="ECO:0000313" key="8">
    <source>
        <dbReference type="EMBL" id="VTR54995.1"/>
    </source>
</evidence>
<evidence type="ECO:0000259" key="6">
    <source>
        <dbReference type="Pfam" id="PF01095"/>
    </source>
</evidence>
<comment type="similarity">
    <text evidence="1">Belongs to the pectinesterase family.</text>
</comment>
<dbReference type="PROSITE" id="PS00503">
    <property type="entry name" value="PECTINESTERASE_2"/>
    <property type="match status" value="1"/>
</dbReference>
<sequence length="346" mass="38810">MDKCFILNKLLKLYWVFILILAGGRLHATAATEIIVVDQQGGGNFTTIQAAINSVRAFRGEHAVRIWVKNGIYHEKVVIPSYLENIQLIGEDVTGTKIVYDDHAGKMADCPDETGEIKRGTFNSYTLLVRANSVLIKNITIENAAGPVGQAVALHLEGDRIAVVNCRLLGYQDTLYLGKSGGKNYFANCSIYGTTDFIFGPGTSFFCDCKLFSLSNSYVTAASTPAGERYGYVFYKSQFLPVDQSVMKVFLGRPWRPYANTVLVDCYLGPHIVPEGWNEWHGDELFPQKEKTVFYAELGSKGEGAKDLSKRKRWSHQLGDDKREFYRLEQVMGDWNVNKMLHEMGE</sequence>
<dbReference type="RefSeq" id="WP_037532205.1">
    <property type="nucleotide sequence ID" value="NZ_CP141191.1"/>
</dbReference>
<dbReference type="UniPathway" id="UPA00545">
    <property type="reaction ID" value="UER00823"/>
</dbReference>
<feature type="active site" evidence="4">
    <location>
        <position position="196"/>
    </location>
</feature>
<dbReference type="InterPro" id="IPR000070">
    <property type="entry name" value="Pectinesterase_cat"/>
</dbReference>
<dbReference type="GO" id="GO:0045490">
    <property type="term" value="P:pectin catabolic process"/>
    <property type="evidence" value="ECO:0007669"/>
    <property type="project" value="UniProtKB-UniRule"/>
</dbReference>
<dbReference type="Proteomes" id="UP001566204">
    <property type="component" value="Unassembled WGS sequence"/>
</dbReference>
<dbReference type="GO" id="GO:0030599">
    <property type="term" value="F:pectinesterase activity"/>
    <property type="evidence" value="ECO:0007669"/>
    <property type="project" value="UniProtKB-UniRule"/>
</dbReference>
<dbReference type="EMBL" id="JBEOQB010000002">
    <property type="protein sequence ID" value="MEZ0451592.1"/>
    <property type="molecule type" value="Genomic_DNA"/>
</dbReference>
<dbReference type="STRING" id="1123265.GCA_000686625_00546"/>
<evidence type="ECO:0000256" key="4">
    <source>
        <dbReference type="PROSITE-ProRule" id="PRU10040"/>
    </source>
</evidence>
<protein>
    <recommendedName>
        <fullName evidence="5">Pectinesterase</fullName>
        <ecNumber evidence="5">3.1.1.11</ecNumber>
    </recommendedName>
</protein>
<evidence type="ECO:0000256" key="2">
    <source>
        <dbReference type="ARBA" id="ARBA00022801"/>
    </source>
</evidence>
<dbReference type="SUPFAM" id="SSF51126">
    <property type="entry name" value="Pectin lyase-like"/>
    <property type="match status" value="1"/>
</dbReference>
<keyword evidence="2 5" id="KW-0378">Hydrolase</keyword>
<evidence type="ECO:0000256" key="1">
    <source>
        <dbReference type="ARBA" id="ARBA00008891"/>
    </source>
</evidence>
<dbReference type="Pfam" id="PF01095">
    <property type="entry name" value="Pectinesterase"/>
    <property type="match status" value="1"/>
</dbReference>
<dbReference type="GO" id="GO:0042545">
    <property type="term" value="P:cell wall modification"/>
    <property type="evidence" value="ECO:0007669"/>
    <property type="project" value="UniProtKB-UniRule"/>
</dbReference>
<accession>A0A4U9W7X4</accession>
<evidence type="ECO:0000313" key="10">
    <source>
        <dbReference type="Proteomes" id="UP001566204"/>
    </source>
</evidence>
<evidence type="ECO:0000256" key="3">
    <source>
        <dbReference type="ARBA" id="ARBA00023085"/>
    </source>
</evidence>
<dbReference type="GO" id="GO:0009279">
    <property type="term" value="C:cell outer membrane"/>
    <property type="evidence" value="ECO:0007669"/>
    <property type="project" value="TreeGrafter"/>
</dbReference>
<reference evidence="8 9" key="1">
    <citation type="submission" date="2019-05" db="EMBL/GenBank/DDBJ databases">
        <authorList>
            <consortium name="Pathogen Informatics"/>
        </authorList>
    </citation>
    <scope>NUCLEOTIDE SEQUENCE [LARGE SCALE GENOMIC DNA]</scope>
    <source>
        <strain evidence="8 9">NCTC11429</strain>
    </source>
</reference>
<dbReference type="KEGG" id="stha:NCTC11429_05208"/>
<name>A0A4U9W7X4_9SPHI</name>
<dbReference type="Proteomes" id="UP000308196">
    <property type="component" value="Chromosome"/>
</dbReference>
<evidence type="ECO:0000313" key="9">
    <source>
        <dbReference type="Proteomes" id="UP000308196"/>
    </source>
</evidence>
<dbReference type="PANTHER" id="PTHR31321">
    <property type="entry name" value="ACYL-COA THIOESTER HYDROLASE YBHC-RELATED"/>
    <property type="match status" value="1"/>
</dbReference>
<keyword evidence="3 5" id="KW-0063">Aspartyl esterase</keyword>
<evidence type="ECO:0000256" key="5">
    <source>
        <dbReference type="RuleBase" id="RU000589"/>
    </source>
</evidence>
<dbReference type="GeneID" id="78465749"/>
<dbReference type="InterPro" id="IPR033131">
    <property type="entry name" value="Pectinesterase_Asp_AS"/>
</dbReference>
<gene>
    <name evidence="8" type="primary">pemA_3</name>
    <name evidence="7" type="ORF">ABTW24_08305</name>
    <name evidence="8" type="ORF">NCTC11429_05208</name>
</gene>
<comment type="catalytic activity">
    <reaction evidence="5">
        <text>[(1-&gt;4)-alpha-D-galacturonosyl methyl ester](n) + n H2O = [(1-&gt;4)-alpha-D-galacturonosyl](n) + n methanol + n H(+)</text>
        <dbReference type="Rhea" id="RHEA:22380"/>
        <dbReference type="Rhea" id="RHEA-COMP:14570"/>
        <dbReference type="Rhea" id="RHEA-COMP:14573"/>
        <dbReference type="ChEBI" id="CHEBI:15377"/>
        <dbReference type="ChEBI" id="CHEBI:15378"/>
        <dbReference type="ChEBI" id="CHEBI:17790"/>
        <dbReference type="ChEBI" id="CHEBI:140522"/>
        <dbReference type="ChEBI" id="CHEBI:140523"/>
        <dbReference type="EC" id="3.1.1.11"/>
    </reaction>
</comment>
<organism evidence="8 9">
    <name type="scientific">Sphingobacterium thalpophilum</name>
    <dbReference type="NCBI Taxonomy" id="259"/>
    <lineage>
        <taxon>Bacteria</taxon>
        <taxon>Pseudomonadati</taxon>
        <taxon>Bacteroidota</taxon>
        <taxon>Sphingobacteriia</taxon>
        <taxon>Sphingobacteriales</taxon>
        <taxon>Sphingobacteriaceae</taxon>
        <taxon>Sphingobacterium</taxon>
    </lineage>
</organism>